<feature type="compositionally biased region" description="Acidic residues" evidence="1">
    <location>
        <begin position="125"/>
        <end position="134"/>
    </location>
</feature>
<reference evidence="2 3" key="1">
    <citation type="journal article" date="2012" name="J. Bacteriol.">
        <title>Genome Sequence of Oceanibaculum indicum Type Strain P24.</title>
        <authorList>
            <person name="Lai Q."/>
            <person name="Shao Z."/>
        </authorList>
    </citation>
    <scope>NUCLEOTIDE SEQUENCE [LARGE SCALE GENOMIC DNA]</scope>
    <source>
        <strain evidence="2 3">P24</strain>
    </source>
</reference>
<dbReference type="InterPro" id="IPR006448">
    <property type="entry name" value="Phage_term_ssu_P27"/>
</dbReference>
<dbReference type="AlphaFoldDB" id="K2IYH1"/>
<dbReference type="NCBIfam" id="TIGR01558">
    <property type="entry name" value="sm_term_P27"/>
    <property type="match status" value="1"/>
</dbReference>
<keyword evidence="3" id="KW-1185">Reference proteome</keyword>
<evidence type="ECO:0000313" key="2">
    <source>
        <dbReference type="EMBL" id="EKE75521.1"/>
    </source>
</evidence>
<feature type="region of interest" description="Disordered" evidence="1">
    <location>
        <begin position="108"/>
        <end position="134"/>
    </location>
</feature>
<name>K2IYH1_9PROT</name>
<dbReference type="STRING" id="1207063.P24_09881"/>
<sequence>MARGRKPAIKATAEGIGKAPPAPAWLPPEAKSEWRRVWPGLAARKTITTQDLAALEAYCLAVGTARRAQAAITQDGDIIKTEYGPKRHPSFQTLFQSMTEARRLAAELGLTPASRHKAGSAAPQENDDLADLDL</sequence>
<comment type="caution">
    <text evidence="2">The sequence shown here is derived from an EMBL/GenBank/DDBJ whole genome shotgun (WGS) entry which is preliminary data.</text>
</comment>
<feature type="region of interest" description="Disordered" evidence="1">
    <location>
        <begin position="1"/>
        <end position="27"/>
    </location>
</feature>
<dbReference type="EMBL" id="AMRL01000011">
    <property type="protein sequence ID" value="EKE75521.1"/>
    <property type="molecule type" value="Genomic_DNA"/>
</dbReference>
<dbReference type="RefSeq" id="WP_008944583.1">
    <property type="nucleotide sequence ID" value="NZ_AMRL01000011.1"/>
</dbReference>
<accession>K2IYH1</accession>
<evidence type="ECO:0000256" key="1">
    <source>
        <dbReference type="SAM" id="MobiDB-lite"/>
    </source>
</evidence>
<organism evidence="2 3">
    <name type="scientific">Oceanibaculum indicum P24</name>
    <dbReference type="NCBI Taxonomy" id="1207063"/>
    <lineage>
        <taxon>Bacteria</taxon>
        <taxon>Pseudomonadati</taxon>
        <taxon>Pseudomonadota</taxon>
        <taxon>Alphaproteobacteria</taxon>
        <taxon>Rhodospirillales</taxon>
        <taxon>Oceanibaculaceae</taxon>
        <taxon>Oceanibaculum</taxon>
    </lineage>
</organism>
<protein>
    <submittedName>
        <fullName evidence="2">Phage terminase small subunit</fullName>
    </submittedName>
</protein>
<gene>
    <name evidence="2" type="ORF">P24_09881</name>
</gene>
<dbReference type="Pfam" id="PF05119">
    <property type="entry name" value="Terminase_4"/>
    <property type="match status" value="1"/>
</dbReference>
<evidence type="ECO:0000313" key="3">
    <source>
        <dbReference type="Proteomes" id="UP000006746"/>
    </source>
</evidence>
<dbReference type="eggNOG" id="COG3747">
    <property type="taxonomic scope" value="Bacteria"/>
</dbReference>
<proteinExistence type="predicted"/>
<dbReference type="Proteomes" id="UP000006746">
    <property type="component" value="Unassembled WGS sequence"/>
</dbReference>